<evidence type="ECO:0000256" key="6">
    <source>
        <dbReference type="ARBA" id="ARBA00023004"/>
    </source>
</evidence>
<comment type="cofactor">
    <cofactor evidence="1">
        <name>Fe(2+)</name>
        <dbReference type="ChEBI" id="CHEBI:29033"/>
    </cofactor>
</comment>
<sequence length="318" mass="35347">MTTLIESRQSLSNRLSVEPIAGYLGAEVSGVDLVDELDAEAQRELRDALFEYKVLFFRDQAIDHAQQIRFTSYFGPVTDAHPLGYTDKSPAGYPQVLEVDSRTYASRGGSRRYSYANFWHQDVTALVNPPAVTVLRAELVPEVGGDTTWADLGAAYDNLPASLQRFLEGLYAENRFGGREKRWEKGSEAESLTQQTPIISEHPVIRVHPVTGQKLIYVNPGFTSRILGVSPSQSDRILDLLFEEITNPAITVRVRWTPDSIGVWDNRATIHQAPTDLDHLDVVRVLHRTTVEGDVPEGVGGRRSRSVSGELFLAKKSA</sequence>
<dbReference type="GO" id="GO:0016706">
    <property type="term" value="F:2-oxoglutarate-dependent dioxygenase activity"/>
    <property type="evidence" value="ECO:0007669"/>
    <property type="project" value="TreeGrafter"/>
</dbReference>
<gene>
    <name evidence="8" type="ORF">CSW57_16910</name>
</gene>
<comment type="caution">
    <text evidence="8">The sequence shown here is derived from an EMBL/GenBank/DDBJ whole genome shotgun (WGS) entry which is preliminary data.</text>
</comment>
<evidence type="ECO:0000256" key="4">
    <source>
        <dbReference type="ARBA" id="ARBA00022964"/>
    </source>
</evidence>
<dbReference type="Proteomes" id="UP000225108">
    <property type="component" value="Unassembled WGS sequence"/>
</dbReference>
<evidence type="ECO:0000313" key="8">
    <source>
        <dbReference type="EMBL" id="PHV65449.1"/>
    </source>
</evidence>
<keyword evidence="6" id="KW-0408">Iron</keyword>
<dbReference type="PANTHER" id="PTHR30468">
    <property type="entry name" value="ALPHA-KETOGLUTARATE-DEPENDENT SULFONATE DIOXYGENASE"/>
    <property type="match status" value="1"/>
</dbReference>
<evidence type="ECO:0000256" key="3">
    <source>
        <dbReference type="ARBA" id="ARBA00022723"/>
    </source>
</evidence>
<keyword evidence="4 8" id="KW-0223">Dioxygenase</keyword>
<keyword evidence="3" id="KW-0479">Metal-binding</keyword>
<dbReference type="GO" id="GO:0005737">
    <property type="term" value="C:cytoplasm"/>
    <property type="evidence" value="ECO:0007669"/>
    <property type="project" value="TreeGrafter"/>
</dbReference>
<evidence type="ECO:0000256" key="5">
    <source>
        <dbReference type="ARBA" id="ARBA00023002"/>
    </source>
</evidence>
<protein>
    <submittedName>
        <fullName evidence="8">Taurine dioxygenase</fullName>
    </submittedName>
</protein>
<dbReference type="Gene3D" id="3.60.130.10">
    <property type="entry name" value="Clavaminate synthase-like"/>
    <property type="match status" value="1"/>
</dbReference>
<name>A0A2G3PI06_WILMA</name>
<dbReference type="Pfam" id="PF02668">
    <property type="entry name" value="TauD"/>
    <property type="match status" value="1"/>
</dbReference>
<proteinExistence type="inferred from homology"/>
<keyword evidence="5" id="KW-0560">Oxidoreductase</keyword>
<dbReference type="EMBL" id="PEBD01000010">
    <property type="protein sequence ID" value="PHV65449.1"/>
    <property type="molecule type" value="Genomic_DNA"/>
</dbReference>
<dbReference type="SUPFAM" id="SSF51197">
    <property type="entry name" value="Clavaminate synthase-like"/>
    <property type="match status" value="1"/>
</dbReference>
<dbReference type="PANTHER" id="PTHR30468:SF5">
    <property type="entry name" value="ALPHA-KETOGLUTARATE-DEPENDENT SULFATE ESTER DIOXYGENASE"/>
    <property type="match status" value="1"/>
</dbReference>
<evidence type="ECO:0000256" key="2">
    <source>
        <dbReference type="ARBA" id="ARBA00005896"/>
    </source>
</evidence>
<evidence type="ECO:0000259" key="7">
    <source>
        <dbReference type="Pfam" id="PF02668"/>
    </source>
</evidence>
<dbReference type="InterPro" id="IPR003819">
    <property type="entry name" value="TauD/TfdA-like"/>
</dbReference>
<feature type="domain" description="TauD/TfdA-like" evidence="7">
    <location>
        <begin position="17"/>
        <end position="289"/>
    </location>
</feature>
<dbReference type="InterPro" id="IPR042098">
    <property type="entry name" value="TauD-like_sf"/>
</dbReference>
<accession>A0A2G3PI06</accession>
<dbReference type="AlphaFoldDB" id="A0A2G3PI06"/>
<comment type="similarity">
    <text evidence="2">Belongs to the TfdA dioxygenase family.</text>
</comment>
<reference evidence="8 9" key="1">
    <citation type="submission" date="2017-10" db="EMBL/GenBank/DDBJ databases">
        <title>The draft genome sequence of Williamsia sp. BULT 1.1 isolated from the semi-arid grassland soils from South Africa.</title>
        <authorList>
            <person name="Kabwe M.H."/>
            <person name="Govender N."/>
            <person name="Mutseka Lunga P."/>
            <person name="Vikram S."/>
            <person name="Makhalanyane T.P."/>
        </authorList>
    </citation>
    <scope>NUCLEOTIDE SEQUENCE [LARGE SCALE GENOMIC DNA]</scope>
    <source>
        <strain evidence="8 9">BULT 1.1</strain>
    </source>
</reference>
<dbReference type="RefSeq" id="WP_099383837.1">
    <property type="nucleotide sequence ID" value="NZ_PEBD01000010.1"/>
</dbReference>
<evidence type="ECO:0000313" key="9">
    <source>
        <dbReference type="Proteomes" id="UP000225108"/>
    </source>
</evidence>
<evidence type="ECO:0000256" key="1">
    <source>
        <dbReference type="ARBA" id="ARBA00001954"/>
    </source>
</evidence>
<organism evidence="8 9">
    <name type="scientific">Williamsia marianensis</name>
    <dbReference type="NCBI Taxonomy" id="85044"/>
    <lineage>
        <taxon>Bacteria</taxon>
        <taxon>Bacillati</taxon>
        <taxon>Actinomycetota</taxon>
        <taxon>Actinomycetes</taxon>
        <taxon>Mycobacteriales</taxon>
        <taxon>Nocardiaceae</taxon>
        <taxon>Williamsia</taxon>
    </lineage>
</organism>
<dbReference type="InterPro" id="IPR051323">
    <property type="entry name" value="AtsK-like"/>
</dbReference>
<dbReference type="GO" id="GO:0046872">
    <property type="term" value="F:metal ion binding"/>
    <property type="evidence" value="ECO:0007669"/>
    <property type="project" value="UniProtKB-KW"/>
</dbReference>